<comment type="caution">
    <text evidence="1">The sequence shown here is derived from an EMBL/GenBank/DDBJ whole genome shotgun (WGS) entry which is preliminary data.</text>
</comment>
<evidence type="ECO:0000313" key="1">
    <source>
        <dbReference type="EMBL" id="CDG97032.1"/>
    </source>
</evidence>
<name>A0A077NF54_XENBV</name>
<proteinExistence type="predicted"/>
<dbReference type="AlphaFoldDB" id="A0A077NF54"/>
<dbReference type="EMBL" id="CBSW010000161">
    <property type="protein sequence ID" value="CDG97032.1"/>
    <property type="molecule type" value="Genomic_DNA"/>
</dbReference>
<evidence type="ECO:0000313" key="2">
    <source>
        <dbReference type="Proteomes" id="UP000028511"/>
    </source>
</evidence>
<accession>A0A077NF54</accession>
<protein>
    <submittedName>
        <fullName evidence="1">Uncharacterized protein</fullName>
    </submittedName>
</protein>
<dbReference type="Proteomes" id="UP000028511">
    <property type="component" value="Unassembled WGS sequence"/>
</dbReference>
<reference evidence="1" key="1">
    <citation type="submission" date="2013-07" db="EMBL/GenBank/DDBJ databases">
        <title>Sub-species coevolution in mutualistic symbiosis.</title>
        <authorList>
            <person name="Murfin K."/>
            <person name="Klassen J."/>
            <person name="Lee M."/>
            <person name="Forst S."/>
            <person name="Stock P."/>
            <person name="Goodrich-Blair H."/>
        </authorList>
    </citation>
    <scope>NUCLEOTIDE SEQUENCE [LARGE SCALE GENOMIC DNA]</scope>
    <source>
        <strain evidence="1">Puntauvense</strain>
    </source>
</reference>
<gene>
    <name evidence="1" type="ORF">XBP1_2430026</name>
</gene>
<organism evidence="1 2">
    <name type="scientific">Xenorhabdus bovienii str. puntauvense</name>
    <dbReference type="NCBI Taxonomy" id="1398201"/>
    <lineage>
        <taxon>Bacteria</taxon>
        <taxon>Pseudomonadati</taxon>
        <taxon>Pseudomonadota</taxon>
        <taxon>Gammaproteobacteria</taxon>
        <taxon>Enterobacterales</taxon>
        <taxon>Morganellaceae</taxon>
        <taxon>Xenorhabdus</taxon>
    </lineage>
</organism>
<sequence>MSCNKYFPFVNDIFSLLLRIIRIIFSHIYPSTLKYIDNPLFRIINQNGYLLWRNVCDYNLIFNLF</sequence>
<dbReference type="HOGENOM" id="CLU_2848833_0_0_6"/>